<sequence length="53" mass="6280">MRVIRIDGIYRLFGIFLPERERSVMKEGNIEKIDQTIFEILLQSLNGSVWQIN</sequence>
<dbReference type="Proteomes" id="UP000185062">
    <property type="component" value="Unassembled WGS sequence"/>
</dbReference>
<evidence type="ECO:0000313" key="2">
    <source>
        <dbReference type="Proteomes" id="UP000185062"/>
    </source>
</evidence>
<keyword evidence="2" id="KW-1185">Reference proteome</keyword>
<name>A0A1N6FH82_9PROT</name>
<accession>A0A1N6FH82</accession>
<dbReference type="EMBL" id="FSRO01000001">
    <property type="protein sequence ID" value="SIN94607.1"/>
    <property type="molecule type" value="Genomic_DNA"/>
</dbReference>
<organism evidence="1 2">
    <name type="scientific">Nitrosomonas cryotolerans ATCC 49181</name>
    <dbReference type="NCBI Taxonomy" id="1131553"/>
    <lineage>
        <taxon>Bacteria</taxon>
        <taxon>Pseudomonadati</taxon>
        <taxon>Pseudomonadota</taxon>
        <taxon>Betaproteobacteria</taxon>
        <taxon>Nitrosomonadales</taxon>
        <taxon>Nitrosomonadaceae</taxon>
        <taxon>Nitrosomonas</taxon>
    </lineage>
</organism>
<dbReference type="AlphaFoldDB" id="A0A1N6FH82"/>
<evidence type="ECO:0000313" key="1">
    <source>
        <dbReference type="EMBL" id="SIN94607.1"/>
    </source>
</evidence>
<reference evidence="1 2" key="1">
    <citation type="submission" date="2016-12" db="EMBL/GenBank/DDBJ databases">
        <authorList>
            <person name="Song W.-J."/>
            <person name="Kurnit D.M."/>
        </authorList>
    </citation>
    <scope>NUCLEOTIDE SEQUENCE [LARGE SCALE GENOMIC DNA]</scope>
    <source>
        <strain evidence="1 2">ATCC 49181</strain>
    </source>
</reference>
<protein>
    <submittedName>
        <fullName evidence="1">Uncharacterized protein</fullName>
    </submittedName>
</protein>
<proteinExistence type="predicted"/>
<gene>
    <name evidence="1" type="ORF">SAMN02743940_0250</name>
</gene>